<dbReference type="EMBL" id="JADIMM010000023">
    <property type="protein sequence ID" value="MBO8456949.1"/>
    <property type="molecule type" value="Genomic_DNA"/>
</dbReference>
<dbReference type="Proteomes" id="UP000823638">
    <property type="component" value="Unassembled WGS sequence"/>
</dbReference>
<accession>A0A9D9N1K2</accession>
<comment type="caution">
    <text evidence="1">The sequence shown here is derived from an EMBL/GenBank/DDBJ whole genome shotgun (WGS) entry which is preliminary data.</text>
</comment>
<protein>
    <submittedName>
        <fullName evidence="1">Uncharacterized protein</fullName>
    </submittedName>
</protein>
<sequence length="160" mass="18315">MIENRGMELFEFLVLHKKGMVRIPENVVIFEAAYKHQIHPLEYKIHLIKECLPEKTDEMECSLTGKITSVSFYTRAADKGTNISPDFQTGRETISFVKPDDFSYVFILFPENLTTGQFKDFLRFTFKDEGCIKEEEAENLAASVLNFFGEIPVSGVETVT</sequence>
<proteinExistence type="predicted"/>
<reference evidence="1" key="2">
    <citation type="journal article" date="2021" name="PeerJ">
        <title>Extensive microbial diversity within the chicken gut microbiome revealed by metagenomics and culture.</title>
        <authorList>
            <person name="Gilroy R."/>
            <person name="Ravi A."/>
            <person name="Getino M."/>
            <person name="Pursley I."/>
            <person name="Horton D.L."/>
            <person name="Alikhan N.F."/>
            <person name="Baker D."/>
            <person name="Gharbi K."/>
            <person name="Hall N."/>
            <person name="Watson M."/>
            <person name="Adriaenssens E.M."/>
            <person name="Foster-Nyarko E."/>
            <person name="Jarju S."/>
            <person name="Secka A."/>
            <person name="Antonio M."/>
            <person name="Oren A."/>
            <person name="Chaudhuri R.R."/>
            <person name="La Ragione R."/>
            <person name="Hildebrand F."/>
            <person name="Pallen M.J."/>
        </authorList>
    </citation>
    <scope>NUCLEOTIDE SEQUENCE</scope>
    <source>
        <strain evidence="1">10532</strain>
    </source>
</reference>
<evidence type="ECO:0000313" key="1">
    <source>
        <dbReference type="EMBL" id="MBO8456949.1"/>
    </source>
</evidence>
<evidence type="ECO:0000313" key="2">
    <source>
        <dbReference type="Proteomes" id="UP000823638"/>
    </source>
</evidence>
<name>A0A9D9N1K2_9SPIR</name>
<gene>
    <name evidence="1" type="ORF">IAA81_01825</name>
</gene>
<dbReference type="AlphaFoldDB" id="A0A9D9N1K2"/>
<organism evidence="1 2">
    <name type="scientific">Candidatus Gallitreponema excrementavium</name>
    <dbReference type="NCBI Taxonomy" id="2840840"/>
    <lineage>
        <taxon>Bacteria</taxon>
        <taxon>Pseudomonadati</taxon>
        <taxon>Spirochaetota</taxon>
        <taxon>Spirochaetia</taxon>
        <taxon>Spirochaetales</taxon>
        <taxon>Candidatus Gallitreponema</taxon>
    </lineage>
</organism>
<reference evidence="1" key="1">
    <citation type="submission" date="2020-10" db="EMBL/GenBank/DDBJ databases">
        <authorList>
            <person name="Gilroy R."/>
        </authorList>
    </citation>
    <scope>NUCLEOTIDE SEQUENCE</scope>
    <source>
        <strain evidence="1">10532</strain>
    </source>
</reference>